<reference evidence="9 10" key="1">
    <citation type="submission" date="2024-07" db="EMBL/GenBank/DDBJ databases">
        <authorList>
            <person name="Kang M."/>
        </authorList>
    </citation>
    <scope>NUCLEOTIDE SEQUENCE [LARGE SCALE GENOMIC DNA]</scope>
    <source>
        <strain evidence="9 10">DFM31</strain>
    </source>
</reference>
<keyword evidence="6 7" id="KW-0472">Membrane</keyword>
<evidence type="ECO:0000256" key="6">
    <source>
        <dbReference type="ARBA" id="ARBA00023136"/>
    </source>
</evidence>
<keyword evidence="3" id="KW-1003">Cell membrane</keyword>
<dbReference type="PROSITE" id="PS50928">
    <property type="entry name" value="ABC_TM1"/>
    <property type="match status" value="1"/>
</dbReference>
<feature type="transmembrane region" description="Helical" evidence="7">
    <location>
        <begin position="80"/>
        <end position="102"/>
    </location>
</feature>
<dbReference type="InterPro" id="IPR000515">
    <property type="entry name" value="MetI-like"/>
</dbReference>
<dbReference type="CDD" id="cd06261">
    <property type="entry name" value="TM_PBP2"/>
    <property type="match status" value="1"/>
</dbReference>
<protein>
    <submittedName>
        <fullName evidence="9">Carbohydrate ABC transporter permease</fullName>
    </submittedName>
</protein>
<organism evidence="9 10">
    <name type="scientific">Meridianimarinicoccus marinus</name>
    <dbReference type="NCBI Taxonomy" id="3231483"/>
    <lineage>
        <taxon>Bacteria</taxon>
        <taxon>Pseudomonadati</taxon>
        <taxon>Pseudomonadota</taxon>
        <taxon>Alphaproteobacteria</taxon>
        <taxon>Rhodobacterales</taxon>
        <taxon>Paracoccaceae</taxon>
        <taxon>Meridianimarinicoccus</taxon>
    </lineage>
</organism>
<comment type="subcellular location">
    <subcellularLocation>
        <location evidence="1 7">Cell membrane</location>
        <topology evidence="1 7">Multi-pass membrane protein</topology>
    </subcellularLocation>
</comment>
<feature type="transmembrane region" description="Helical" evidence="7">
    <location>
        <begin position="16"/>
        <end position="38"/>
    </location>
</feature>
<evidence type="ECO:0000256" key="3">
    <source>
        <dbReference type="ARBA" id="ARBA00022475"/>
    </source>
</evidence>
<evidence type="ECO:0000313" key="9">
    <source>
        <dbReference type="EMBL" id="MEV8468651.1"/>
    </source>
</evidence>
<dbReference type="Proteomes" id="UP001553161">
    <property type="component" value="Unassembled WGS sequence"/>
</dbReference>
<dbReference type="Gene3D" id="1.10.3720.10">
    <property type="entry name" value="MetI-like"/>
    <property type="match status" value="1"/>
</dbReference>
<dbReference type="EMBL" id="JBFBVU010000035">
    <property type="protein sequence ID" value="MEV8468651.1"/>
    <property type="molecule type" value="Genomic_DNA"/>
</dbReference>
<evidence type="ECO:0000259" key="8">
    <source>
        <dbReference type="PROSITE" id="PS50928"/>
    </source>
</evidence>
<feature type="transmembrane region" description="Helical" evidence="7">
    <location>
        <begin position="251"/>
        <end position="273"/>
    </location>
</feature>
<accession>A0ABV3LB23</accession>
<dbReference type="SUPFAM" id="SSF161098">
    <property type="entry name" value="MetI-like"/>
    <property type="match status" value="1"/>
</dbReference>
<keyword evidence="5 7" id="KW-1133">Transmembrane helix</keyword>
<evidence type="ECO:0000256" key="5">
    <source>
        <dbReference type="ARBA" id="ARBA00022989"/>
    </source>
</evidence>
<dbReference type="InterPro" id="IPR035906">
    <property type="entry name" value="MetI-like_sf"/>
</dbReference>
<sequence>MSVAPRRFTSRRAVTILLHGALVAAAVLTLSPFLWIALASLKTQIALLMGTVTFKPVAMNYSEVLFGNTSTFTRNFMNSVIVASVSTIIALGVGFLAGYSLLRMRWPRAVVNLFLLWAVVFNLVPPVTLAGAWYEVFRLVGLTNSLTAVILAHTTLHLPMALWLLSSFLREIPNELEEAAVVDGAGFVRLMRRVVVPIMMPGLVSTGILIFIFSWNEFPVALALTNNQSATVPVGIAKFAQENEIKYTQMAAASVLSAIPALLVLIFCQRFIVKGLTAGAVK</sequence>
<name>A0ABV3LB23_9RHOB</name>
<dbReference type="PANTHER" id="PTHR32243">
    <property type="entry name" value="MALTOSE TRANSPORT SYSTEM PERMEASE-RELATED"/>
    <property type="match status" value="1"/>
</dbReference>
<feature type="domain" description="ABC transmembrane type-1" evidence="8">
    <location>
        <begin position="76"/>
        <end position="268"/>
    </location>
</feature>
<dbReference type="Pfam" id="PF00528">
    <property type="entry name" value="BPD_transp_1"/>
    <property type="match status" value="1"/>
</dbReference>
<proteinExistence type="inferred from homology"/>
<keyword evidence="4 7" id="KW-0812">Transmembrane</keyword>
<feature type="transmembrane region" description="Helical" evidence="7">
    <location>
        <begin position="146"/>
        <end position="165"/>
    </location>
</feature>
<feature type="transmembrane region" description="Helical" evidence="7">
    <location>
        <begin position="194"/>
        <end position="215"/>
    </location>
</feature>
<evidence type="ECO:0000313" key="10">
    <source>
        <dbReference type="Proteomes" id="UP001553161"/>
    </source>
</evidence>
<dbReference type="InterPro" id="IPR050901">
    <property type="entry name" value="BP-dep_ABC_trans_perm"/>
</dbReference>
<evidence type="ECO:0000256" key="2">
    <source>
        <dbReference type="ARBA" id="ARBA00022448"/>
    </source>
</evidence>
<gene>
    <name evidence="9" type="ORF">AB0T83_17945</name>
</gene>
<evidence type="ECO:0000256" key="1">
    <source>
        <dbReference type="ARBA" id="ARBA00004651"/>
    </source>
</evidence>
<evidence type="ECO:0000256" key="4">
    <source>
        <dbReference type="ARBA" id="ARBA00022692"/>
    </source>
</evidence>
<feature type="transmembrane region" description="Helical" evidence="7">
    <location>
        <begin position="114"/>
        <end position="134"/>
    </location>
</feature>
<dbReference type="PANTHER" id="PTHR32243:SF18">
    <property type="entry name" value="INNER MEMBRANE ABC TRANSPORTER PERMEASE PROTEIN YCJP"/>
    <property type="match status" value="1"/>
</dbReference>
<keyword evidence="10" id="KW-1185">Reference proteome</keyword>
<comment type="caution">
    <text evidence="9">The sequence shown here is derived from an EMBL/GenBank/DDBJ whole genome shotgun (WGS) entry which is preliminary data.</text>
</comment>
<keyword evidence="2 7" id="KW-0813">Transport</keyword>
<comment type="similarity">
    <text evidence="7">Belongs to the binding-protein-dependent transport system permease family.</text>
</comment>
<dbReference type="RefSeq" id="WP_366194612.1">
    <property type="nucleotide sequence ID" value="NZ_JBFBVU010000035.1"/>
</dbReference>
<evidence type="ECO:0000256" key="7">
    <source>
        <dbReference type="RuleBase" id="RU363032"/>
    </source>
</evidence>